<evidence type="ECO:0000313" key="2">
    <source>
        <dbReference type="EMBL" id="MFD1131412.1"/>
    </source>
</evidence>
<comment type="caution">
    <text evidence="2">The sequence shown here is derived from an EMBL/GenBank/DDBJ whole genome shotgun (WGS) entry which is preliminary data.</text>
</comment>
<keyword evidence="1" id="KW-0472">Membrane</keyword>
<protein>
    <submittedName>
        <fullName evidence="2">Uncharacterized protein</fullName>
    </submittedName>
</protein>
<proteinExistence type="predicted"/>
<accession>A0ABW3Q2J1</accession>
<reference evidence="3" key="1">
    <citation type="journal article" date="2019" name="Int. J. Syst. Evol. Microbiol.">
        <title>The Global Catalogue of Microorganisms (GCM) 10K type strain sequencing project: providing services to taxonomists for standard genome sequencing and annotation.</title>
        <authorList>
            <consortium name="The Broad Institute Genomics Platform"/>
            <consortium name="The Broad Institute Genome Sequencing Center for Infectious Disease"/>
            <person name="Wu L."/>
            <person name="Ma J."/>
        </authorList>
    </citation>
    <scope>NUCLEOTIDE SEQUENCE [LARGE SCALE GENOMIC DNA]</scope>
    <source>
        <strain evidence="3">CCUG 53519</strain>
    </source>
</reference>
<dbReference type="Proteomes" id="UP001597169">
    <property type="component" value="Unassembled WGS sequence"/>
</dbReference>
<dbReference type="RefSeq" id="WP_090727817.1">
    <property type="nucleotide sequence ID" value="NZ_JBHTKX010000009.1"/>
</dbReference>
<gene>
    <name evidence="2" type="ORF">ACFQ3J_25150</name>
</gene>
<dbReference type="SUPFAM" id="SSF52540">
    <property type="entry name" value="P-loop containing nucleoside triphosphate hydrolases"/>
    <property type="match status" value="1"/>
</dbReference>
<keyword evidence="1" id="KW-0812">Transmembrane</keyword>
<keyword evidence="1" id="KW-1133">Transmembrane helix</keyword>
<dbReference type="InterPro" id="IPR027417">
    <property type="entry name" value="P-loop_NTPase"/>
</dbReference>
<evidence type="ECO:0000256" key="1">
    <source>
        <dbReference type="SAM" id="Phobius"/>
    </source>
</evidence>
<keyword evidence="3" id="KW-1185">Reference proteome</keyword>
<evidence type="ECO:0000313" key="3">
    <source>
        <dbReference type="Proteomes" id="UP001597169"/>
    </source>
</evidence>
<name>A0ABW3Q2J1_9BACL</name>
<feature type="transmembrane region" description="Helical" evidence="1">
    <location>
        <begin position="468"/>
        <end position="488"/>
    </location>
</feature>
<dbReference type="EMBL" id="JBHTKX010000009">
    <property type="protein sequence ID" value="MFD1131412.1"/>
    <property type="molecule type" value="Genomic_DNA"/>
</dbReference>
<organism evidence="2 3">
    <name type="scientific">Paenibacillus provencensis</name>
    <dbReference type="NCBI Taxonomy" id="441151"/>
    <lineage>
        <taxon>Bacteria</taxon>
        <taxon>Bacillati</taxon>
        <taxon>Bacillota</taxon>
        <taxon>Bacilli</taxon>
        <taxon>Bacillales</taxon>
        <taxon>Paenibacillaceae</taxon>
        <taxon>Paenibacillus</taxon>
    </lineage>
</organism>
<sequence>MEHETERERKRNVIIATPKPDLGEGLKKHFEIEGINVLGVYVIIEHLIEDLHSFKNQPDFKLDGLVINSSMAKKGKDKRLEFLADVIEKIRDDFSETSIIFLSDETQGHPLLAELVSMGIYNIFAKSAQKSESLNVKQLIRCIDHPMLYNEVKKFREFDKDIPWRRFVNGGQSITINVNSAKESMHEKQEAKAVPKEKRIPTINSDSQTITDESSPTTTVNSLEYGKQKGTENLQLPDILEEDLEEEEFLWTLPPVKPKVIVRDRIIGKQIIAVAGIDRGVGTTHTAILIANYFASQGYQVKLIECSGNSEYVYIEKSYEGKNVDLNRSDEFQINGVTFVKNDDEIDMASQLTSEHTHIVLDLGLYENSNYIEEFHRAGVQLLVGSGSEWKQHTLKKFITLNRADIQHRWKFLIPFVEKQTIDDIQGEIKEFSVRAIPYHPDPFMEQDNTGECFDELFEGRVTKKRKIIKISIAILGILVFAGVSMYFTL</sequence>